<dbReference type="SMART" id="SM00256">
    <property type="entry name" value="FBOX"/>
    <property type="match status" value="1"/>
</dbReference>
<evidence type="ECO:0000313" key="2">
    <source>
        <dbReference type="EMBL" id="KAK3912617.1"/>
    </source>
</evidence>
<comment type="caution">
    <text evidence="2">The sequence shown here is derived from an EMBL/GenBank/DDBJ whole genome shotgun (WGS) entry which is preliminary data.</text>
</comment>
<name>A0AAE1H0P6_9NEOP</name>
<feature type="domain" description="F-box" evidence="1">
    <location>
        <begin position="1"/>
        <end position="46"/>
    </location>
</feature>
<dbReference type="PROSITE" id="PS50181">
    <property type="entry name" value="FBOX"/>
    <property type="match status" value="1"/>
</dbReference>
<dbReference type="InterPro" id="IPR001810">
    <property type="entry name" value="F-box_dom"/>
</dbReference>
<dbReference type="AlphaFoldDB" id="A0AAE1H0P6"/>
<reference evidence="2" key="2">
    <citation type="journal article" date="2023" name="BMC Genomics">
        <title>Pest status, molecular evolution, and epigenetic factors derived from the genome assembly of Frankliniella fusca, a thysanopteran phytovirus vector.</title>
        <authorList>
            <person name="Catto M.A."/>
            <person name="Labadie P.E."/>
            <person name="Jacobson A.L."/>
            <person name="Kennedy G.G."/>
            <person name="Srinivasan R."/>
            <person name="Hunt B.G."/>
        </authorList>
    </citation>
    <scope>NUCLEOTIDE SEQUENCE</scope>
    <source>
        <strain evidence="2">PL_HMW_Pooled</strain>
    </source>
</reference>
<organism evidence="2 3">
    <name type="scientific">Frankliniella fusca</name>
    <dbReference type="NCBI Taxonomy" id="407009"/>
    <lineage>
        <taxon>Eukaryota</taxon>
        <taxon>Metazoa</taxon>
        <taxon>Ecdysozoa</taxon>
        <taxon>Arthropoda</taxon>
        <taxon>Hexapoda</taxon>
        <taxon>Insecta</taxon>
        <taxon>Pterygota</taxon>
        <taxon>Neoptera</taxon>
        <taxon>Paraneoptera</taxon>
        <taxon>Thysanoptera</taxon>
        <taxon>Terebrantia</taxon>
        <taxon>Thripoidea</taxon>
        <taxon>Thripidae</taxon>
        <taxon>Frankliniella</taxon>
    </lineage>
</organism>
<dbReference type="Proteomes" id="UP001219518">
    <property type="component" value="Unassembled WGS sequence"/>
</dbReference>
<dbReference type="CDD" id="cd09917">
    <property type="entry name" value="F-box_SF"/>
    <property type="match status" value="1"/>
</dbReference>
<sequence length="468" mass="51641">MEMENIPDDVLLQVMRYLDVPDLLTCRVVCKRFGILALDPDVWRFRTLTCRDIQVDPPFGFCDRVEFSEPWMCPVLRLAPCLGTLSVDLPSASAERNLLYTTTGCAISELKLFVSRGGTAPAAKVVSNQESLGRLKSLNLTLIPLESKDDSDISELLCAAASTSGLETLDIAVRGCPFNFKLPEAASPRKAVPGALKCFRCKSGKHPAQLGTFHNIVLAEYAATLEVADLGGDRHDASTAPLLAGMPKLRWLGCPAVLPGLEAVATCETLTGATIYLKHRKLAEVPGAAEFLRRATQLREVTLTYSDDLVLALVSAGPSRVESLTINTENWMSFELPNHKFLISALPLMPSLHTLQLDLLTQEFMLAITPDTAPALRTLRLAPAVEEEAFSCAHQFLHWPEFIAMLRNNPLLVVLVKADRFCFNLGDICEPCHFDFTCHQEAWIGEIEDASIPSGWTKLPRYRRPVRL</sequence>
<reference evidence="2" key="1">
    <citation type="submission" date="2021-07" db="EMBL/GenBank/DDBJ databases">
        <authorList>
            <person name="Catto M.A."/>
            <person name="Jacobson A."/>
            <person name="Kennedy G."/>
            <person name="Labadie P."/>
            <person name="Hunt B.G."/>
            <person name="Srinivasan R."/>
        </authorList>
    </citation>
    <scope>NUCLEOTIDE SEQUENCE</scope>
    <source>
        <strain evidence="2">PL_HMW_Pooled</strain>
        <tissue evidence="2">Head</tissue>
    </source>
</reference>
<keyword evidence="3" id="KW-1185">Reference proteome</keyword>
<protein>
    <submittedName>
        <fullName evidence="2">F-box only protein 11</fullName>
    </submittedName>
</protein>
<evidence type="ECO:0000313" key="3">
    <source>
        <dbReference type="Proteomes" id="UP001219518"/>
    </source>
</evidence>
<dbReference type="InterPro" id="IPR036047">
    <property type="entry name" value="F-box-like_dom_sf"/>
</dbReference>
<dbReference type="Gene3D" id="1.20.1280.50">
    <property type="match status" value="1"/>
</dbReference>
<gene>
    <name evidence="2" type="ORF">KUF71_022205</name>
</gene>
<evidence type="ECO:0000259" key="1">
    <source>
        <dbReference type="PROSITE" id="PS50181"/>
    </source>
</evidence>
<dbReference type="Pfam" id="PF12937">
    <property type="entry name" value="F-box-like"/>
    <property type="match status" value="1"/>
</dbReference>
<accession>A0AAE1H0P6</accession>
<dbReference type="EMBL" id="JAHWGI010000295">
    <property type="protein sequence ID" value="KAK3912617.1"/>
    <property type="molecule type" value="Genomic_DNA"/>
</dbReference>
<proteinExistence type="predicted"/>
<dbReference type="SUPFAM" id="SSF81383">
    <property type="entry name" value="F-box domain"/>
    <property type="match status" value="1"/>
</dbReference>